<feature type="signal peptide" evidence="3">
    <location>
        <begin position="1"/>
        <end position="33"/>
    </location>
</feature>
<evidence type="ECO:0000256" key="2">
    <source>
        <dbReference type="ARBA" id="ARBA00023180"/>
    </source>
</evidence>
<feature type="chain" id="PRO_5035720985" evidence="3">
    <location>
        <begin position="34"/>
        <end position="126"/>
    </location>
</feature>
<evidence type="ECO:0000256" key="1">
    <source>
        <dbReference type="ARBA" id="ARBA00022729"/>
    </source>
</evidence>
<name>A0A8T0CHC1_CORYI</name>
<dbReference type="PANTHER" id="PTHR22702:SF1">
    <property type="entry name" value="PROTEASE-ASSOCIATED DOMAIN-CONTAINING PROTEIN 1"/>
    <property type="match status" value="1"/>
</dbReference>
<reference evidence="4" key="1">
    <citation type="submission" date="2020-05" db="EMBL/GenBank/DDBJ databases">
        <title>WGS assembly of Corymbia citriodora subspecies variegata.</title>
        <authorList>
            <person name="Barry K."/>
            <person name="Hundley H."/>
            <person name="Shu S."/>
            <person name="Jenkins J."/>
            <person name="Grimwood J."/>
            <person name="Baten A."/>
        </authorList>
    </citation>
    <scope>NUCLEOTIDE SEQUENCE</scope>
    <source>
        <strain evidence="4">CV2-018</strain>
    </source>
</reference>
<dbReference type="AlphaFoldDB" id="A0A8T0CHC1"/>
<proteinExistence type="predicted"/>
<keyword evidence="1 3" id="KW-0732">Signal</keyword>
<keyword evidence="2" id="KW-0325">Glycoprotein</keyword>
<gene>
    <name evidence="4" type="ORF">BT93_L4123</name>
</gene>
<evidence type="ECO:0000256" key="3">
    <source>
        <dbReference type="SAM" id="SignalP"/>
    </source>
</evidence>
<dbReference type="OrthoDB" id="10045365at2759"/>
<comment type="caution">
    <text evidence="4">The sequence shown here is derived from an EMBL/GenBank/DDBJ whole genome shotgun (WGS) entry which is preliminary data.</text>
</comment>
<dbReference type="Gene3D" id="3.50.30.30">
    <property type="match status" value="1"/>
</dbReference>
<evidence type="ECO:0000313" key="4">
    <source>
        <dbReference type="EMBL" id="KAF7846574.1"/>
    </source>
</evidence>
<dbReference type="Gramene" id="rna-gnl|WGS:JABURB|Cocit.L4123.1">
    <property type="protein sequence ID" value="cds-KAF7846574.1"/>
    <property type="gene ID" value="gene-BT93_L4123"/>
</dbReference>
<dbReference type="EMBL" id="MU092570">
    <property type="protein sequence ID" value="KAF7846574.1"/>
    <property type="molecule type" value="Genomic_DNA"/>
</dbReference>
<protein>
    <submittedName>
        <fullName evidence="4">Uncharacterized protein</fullName>
    </submittedName>
</protein>
<organism evidence="4 5">
    <name type="scientific">Corymbia citriodora subsp. variegata</name>
    <dbReference type="NCBI Taxonomy" id="360336"/>
    <lineage>
        <taxon>Eukaryota</taxon>
        <taxon>Viridiplantae</taxon>
        <taxon>Streptophyta</taxon>
        <taxon>Embryophyta</taxon>
        <taxon>Tracheophyta</taxon>
        <taxon>Spermatophyta</taxon>
        <taxon>Magnoliopsida</taxon>
        <taxon>eudicotyledons</taxon>
        <taxon>Gunneridae</taxon>
        <taxon>Pentapetalae</taxon>
        <taxon>rosids</taxon>
        <taxon>malvids</taxon>
        <taxon>Myrtales</taxon>
        <taxon>Myrtaceae</taxon>
        <taxon>Myrtoideae</taxon>
        <taxon>Eucalypteae</taxon>
        <taxon>Corymbia</taxon>
    </lineage>
</organism>
<dbReference type="PANTHER" id="PTHR22702">
    <property type="entry name" value="PROTEASE-ASSOCIATED DOMAIN-CONTAINING PROTEIN"/>
    <property type="match status" value="1"/>
</dbReference>
<sequence length="126" mass="13431">MALPRSARRSPPPPPGFLLGLLLVLSLVPLSVARFVVEKNSLAVTSPDKIKGTYDSAIGNFGIPQYGGSMAGAVAYPAKNRKGCQEFHESDISFKAQPGKLPTFVLLDRGGNPFLVSWSISDVPFS</sequence>
<keyword evidence="5" id="KW-1185">Reference proteome</keyword>
<evidence type="ECO:0000313" key="5">
    <source>
        <dbReference type="Proteomes" id="UP000806378"/>
    </source>
</evidence>
<dbReference type="Proteomes" id="UP000806378">
    <property type="component" value="Unassembled WGS sequence"/>
</dbReference>
<accession>A0A8T0CHC1</accession>